<gene>
    <name evidence="7" type="ORF">LITE_LOCUS26602</name>
</gene>
<evidence type="ECO:0000256" key="1">
    <source>
        <dbReference type="ARBA" id="ARBA00004123"/>
    </source>
</evidence>
<protein>
    <recommendedName>
        <fullName evidence="6">TF-B3 domain-containing protein</fullName>
    </recommendedName>
</protein>
<sequence>MGAREVHEDMHGKLAYIHLFQKELTPSDVGKLNRLVIPKKFALKYFSYILETLEGVTLKQMLNDDVEIAFYDKAMKCWKFRYCYWRSSQSFVFTRGWNRFVKEKKLKEKDIITFYKCTTVHNDHAQSFFFIDVTTHRNGVNQSFMAEKRTTNVLLHNDWGFNLSLNVAQKEVNEKEARDGDNMDSLESINNHVNKEKGVRLFGVQIC</sequence>
<dbReference type="InterPro" id="IPR003340">
    <property type="entry name" value="B3_DNA-bd"/>
</dbReference>
<keyword evidence="5" id="KW-0539">Nucleus</keyword>
<dbReference type="CDD" id="cd10017">
    <property type="entry name" value="B3_DNA"/>
    <property type="match status" value="1"/>
</dbReference>
<evidence type="ECO:0000313" key="8">
    <source>
        <dbReference type="Proteomes" id="UP001154282"/>
    </source>
</evidence>
<evidence type="ECO:0000256" key="3">
    <source>
        <dbReference type="ARBA" id="ARBA00023125"/>
    </source>
</evidence>
<dbReference type="PANTHER" id="PTHR31140">
    <property type="entry name" value="B3 DOMAIN-CONTAINING TRANSCRIPTION FACTOR ABI3"/>
    <property type="match status" value="1"/>
</dbReference>
<accession>A0AAV0M354</accession>
<dbReference type="Pfam" id="PF02362">
    <property type="entry name" value="B3"/>
    <property type="match status" value="1"/>
</dbReference>
<keyword evidence="2" id="KW-0805">Transcription regulation</keyword>
<organism evidence="7 8">
    <name type="scientific">Linum tenue</name>
    <dbReference type="NCBI Taxonomy" id="586396"/>
    <lineage>
        <taxon>Eukaryota</taxon>
        <taxon>Viridiplantae</taxon>
        <taxon>Streptophyta</taxon>
        <taxon>Embryophyta</taxon>
        <taxon>Tracheophyta</taxon>
        <taxon>Spermatophyta</taxon>
        <taxon>Magnoliopsida</taxon>
        <taxon>eudicotyledons</taxon>
        <taxon>Gunneridae</taxon>
        <taxon>Pentapetalae</taxon>
        <taxon>rosids</taxon>
        <taxon>fabids</taxon>
        <taxon>Malpighiales</taxon>
        <taxon>Linaceae</taxon>
        <taxon>Linum</taxon>
    </lineage>
</organism>
<dbReference type="InterPro" id="IPR044800">
    <property type="entry name" value="LEC2-like"/>
</dbReference>
<dbReference type="InterPro" id="IPR015300">
    <property type="entry name" value="DNA-bd_pseudobarrel_sf"/>
</dbReference>
<feature type="domain" description="TF-B3" evidence="6">
    <location>
        <begin position="20"/>
        <end position="137"/>
    </location>
</feature>
<comment type="caution">
    <text evidence="7">The sequence shown here is derived from an EMBL/GenBank/DDBJ whole genome shotgun (WGS) entry which is preliminary data.</text>
</comment>
<dbReference type="SMART" id="SM01019">
    <property type="entry name" value="B3"/>
    <property type="match status" value="1"/>
</dbReference>
<proteinExistence type="predicted"/>
<evidence type="ECO:0000259" key="6">
    <source>
        <dbReference type="PROSITE" id="PS50863"/>
    </source>
</evidence>
<dbReference type="GO" id="GO:0003700">
    <property type="term" value="F:DNA-binding transcription factor activity"/>
    <property type="evidence" value="ECO:0007669"/>
    <property type="project" value="InterPro"/>
</dbReference>
<reference evidence="7" key="1">
    <citation type="submission" date="2022-08" db="EMBL/GenBank/DDBJ databases">
        <authorList>
            <person name="Gutierrez-Valencia J."/>
        </authorList>
    </citation>
    <scope>NUCLEOTIDE SEQUENCE</scope>
</reference>
<dbReference type="PROSITE" id="PS50863">
    <property type="entry name" value="B3"/>
    <property type="match status" value="1"/>
</dbReference>
<evidence type="ECO:0000256" key="5">
    <source>
        <dbReference type="ARBA" id="ARBA00023242"/>
    </source>
</evidence>
<keyword evidence="3" id="KW-0238">DNA-binding</keyword>
<dbReference type="Proteomes" id="UP001154282">
    <property type="component" value="Unassembled WGS sequence"/>
</dbReference>
<evidence type="ECO:0000313" key="7">
    <source>
        <dbReference type="EMBL" id="CAI0440688.1"/>
    </source>
</evidence>
<dbReference type="GO" id="GO:0005634">
    <property type="term" value="C:nucleus"/>
    <property type="evidence" value="ECO:0007669"/>
    <property type="project" value="UniProtKB-SubCell"/>
</dbReference>
<dbReference type="SUPFAM" id="SSF101936">
    <property type="entry name" value="DNA-binding pseudobarrel domain"/>
    <property type="match status" value="1"/>
</dbReference>
<dbReference type="GO" id="GO:0003677">
    <property type="term" value="F:DNA binding"/>
    <property type="evidence" value="ECO:0007669"/>
    <property type="project" value="UniProtKB-KW"/>
</dbReference>
<comment type="subcellular location">
    <subcellularLocation>
        <location evidence="1">Nucleus</location>
    </subcellularLocation>
</comment>
<dbReference type="EMBL" id="CAMGYJ010000007">
    <property type="protein sequence ID" value="CAI0440688.1"/>
    <property type="molecule type" value="Genomic_DNA"/>
</dbReference>
<dbReference type="Gene3D" id="2.40.330.10">
    <property type="entry name" value="DNA-binding pseudobarrel domain"/>
    <property type="match status" value="1"/>
</dbReference>
<name>A0AAV0M354_9ROSI</name>
<keyword evidence="4" id="KW-0804">Transcription</keyword>
<dbReference type="PANTHER" id="PTHR31140:SF58">
    <property type="entry name" value="DNA-BINDING PROTEIN RAV1"/>
    <property type="match status" value="1"/>
</dbReference>
<evidence type="ECO:0000256" key="4">
    <source>
        <dbReference type="ARBA" id="ARBA00023163"/>
    </source>
</evidence>
<dbReference type="AlphaFoldDB" id="A0AAV0M354"/>
<evidence type="ECO:0000256" key="2">
    <source>
        <dbReference type="ARBA" id="ARBA00023015"/>
    </source>
</evidence>
<keyword evidence="8" id="KW-1185">Reference proteome</keyword>